<proteinExistence type="predicted"/>
<protein>
    <recommendedName>
        <fullName evidence="4">Secreted protein</fullName>
    </recommendedName>
</protein>
<reference evidence="2 3" key="1">
    <citation type="submission" date="2023-10" db="EMBL/GenBank/DDBJ databases">
        <title>Chromosome-scale genome assembly provides insights into flower coloration mechanisms of Canna indica.</title>
        <authorList>
            <person name="Li C."/>
        </authorList>
    </citation>
    <scope>NUCLEOTIDE SEQUENCE [LARGE SCALE GENOMIC DNA]</scope>
    <source>
        <tissue evidence="2">Flower</tissue>
    </source>
</reference>
<evidence type="ECO:0000256" key="1">
    <source>
        <dbReference type="SAM" id="SignalP"/>
    </source>
</evidence>
<keyword evidence="3" id="KW-1185">Reference proteome</keyword>
<dbReference type="PANTHER" id="PTHR36619:SF2">
    <property type="entry name" value="OS04G0208900 PROTEIN"/>
    <property type="match status" value="1"/>
</dbReference>
<feature type="signal peptide" evidence="1">
    <location>
        <begin position="1"/>
        <end position="19"/>
    </location>
</feature>
<evidence type="ECO:0008006" key="4">
    <source>
        <dbReference type="Google" id="ProtNLM"/>
    </source>
</evidence>
<keyword evidence="1" id="KW-0732">Signal</keyword>
<accession>A0AAQ3QAS2</accession>
<evidence type="ECO:0000313" key="2">
    <source>
        <dbReference type="EMBL" id="WOL05826.1"/>
    </source>
</evidence>
<evidence type="ECO:0000313" key="3">
    <source>
        <dbReference type="Proteomes" id="UP001327560"/>
    </source>
</evidence>
<dbReference type="AlphaFoldDB" id="A0AAQ3QAS2"/>
<sequence>MPTLLIMLLFFLLLSPSAPEAAVSARPLPGIDRYHRQYVTLKPAHQRDHRIFRGFGGAGRDVRGCKPRGFRPPPSAPSRYVNYNTLGSAMCGTRGHHTP</sequence>
<dbReference type="EMBL" id="CP136893">
    <property type="protein sequence ID" value="WOL05826.1"/>
    <property type="molecule type" value="Genomic_DNA"/>
</dbReference>
<gene>
    <name evidence="2" type="ORF">Cni_G14557</name>
</gene>
<organism evidence="2 3">
    <name type="scientific">Canna indica</name>
    <name type="common">Indian-shot</name>
    <dbReference type="NCBI Taxonomy" id="4628"/>
    <lineage>
        <taxon>Eukaryota</taxon>
        <taxon>Viridiplantae</taxon>
        <taxon>Streptophyta</taxon>
        <taxon>Embryophyta</taxon>
        <taxon>Tracheophyta</taxon>
        <taxon>Spermatophyta</taxon>
        <taxon>Magnoliopsida</taxon>
        <taxon>Liliopsida</taxon>
        <taxon>Zingiberales</taxon>
        <taxon>Cannaceae</taxon>
        <taxon>Canna</taxon>
    </lineage>
</organism>
<feature type="chain" id="PRO_5042844332" description="Secreted protein" evidence="1">
    <location>
        <begin position="20"/>
        <end position="99"/>
    </location>
</feature>
<name>A0AAQ3QAS2_9LILI</name>
<dbReference type="PANTHER" id="PTHR36619">
    <property type="entry name" value="OS04G0208900 PROTEIN"/>
    <property type="match status" value="1"/>
</dbReference>
<dbReference type="Proteomes" id="UP001327560">
    <property type="component" value="Chromosome 4"/>
</dbReference>